<dbReference type="RefSeq" id="XP_029655866.1">
    <property type="nucleotide sequence ID" value="XM_029800006.2"/>
</dbReference>
<dbReference type="AlphaFoldDB" id="A0A6P7U4L9"/>
<evidence type="ECO:0000313" key="2">
    <source>
        <dbReference type="RefSeq" id="XP_029655866.1"/>
    </source>
</evidence>
<name>A0A6P7U4L9_9MOLL</name>
<protein>
    <submittedName>
        <fullName evidence="2">Uncharacterized protein C3orf38 homolog</fullName>
    </submittedName>
</protein>
<dbReference type="Pfam" id="PF15008">
    <property type="entry name" value="DUF4518"/>
    <property type="match status" value="1"/>
</dbReference>
<dbReference type="PANTHER" id="PTHR21084:SF1">
    <property type="entry name" value="DENSE INCISORS"/>
    <property type="match status" value="1"/>
</dbReference>
<accession>A0A6P7U4L9</accession>
<proteinExistence type="predicted"/>
<organism evidence="1 2">
    <name type="scientific">Octopus sinensis</name>
    <name type="common">East Asian common octopus</name>
    <dbReference type="NCBI Taxonomy" id="2607531"/>
    <lineage>
        <taxon>Eukaryota</taxon>
        <taxon>Metazoa</taxon>
        <taxon>Spiralia</taxon>
        <taxon>Lophotrochozoa</taxon>
        <taxon>Mollusca</taxon>
        <taxon>Cephalopoda</taxon>
        <taxon>Coleoidea</taxon>
        <taxon>Octopodiformes</taxon>
        <taxon>Octopoda</taxon>
        <taxon>Incirrata</taxon>
        <taxon>Octopodidae</taxon>
        <taxon>Octopus</taxon>
    </lineage>
</organism>
<dbReference type="InterPro" id="IPR026698">
    <property type="entry name" value="UPF_C3orf38"/>
</dbReference>
<sequence length="153" mass="17366">MNFTEAEKKDCCNLLNQLDDEVILSLTNTVTGRSIQVSSRKKAIDAILSFSMSARELLNRKKITRDYLKQYLLSQKVSVSGNSTKQDLISRILEYWSGERISYPAVQSPPREQTHLAEPKPRLPSSDVKQLGETFASWFYKLFNSGTESGLKD</sequence>
<gene>
    <name evidence="2" type="primary">LOC115229691</name>
</gene>
<dbReference type="KEGG" id="osn:115229691"/>
<keyword evidence="1" id="KW-1185">Reference proteome</keyword>
<dbReference type="Proteomes" id="UP000515154">
    <property type="component" value="Unplaced"/>
</dbReference>
<dbReference type="PANTHER" id="PTHR21084">
    <property type="entry name" value="DENSE INCISORS"/>
    <property type="match status" value="1"/>
</dbReference>
<reference evidence="2" key="1">
    <citation type="submission" date="2025-08" db="UniProtKB">
        <authorList>
            <consortium name="RefSeq"/>
        </authorList>
    </citation>
    <scope>IDENTIFICATION</scope>
</reference>
<evidence type="ECO:0000313" key="1">
    <source>
        <dbReference type="Proteomes" id="UP000515154"/>
    </source>
</evidence>